<dbReference type="PANTHER" id="PTHR22572">
    <property type="entry name" value="SUGAR-1-PHOSPHATE GUANYL TRANSFERASE"/>
    <property type="match status" value="1"/>
</dbReference>
<evidence type="ECO:0000259" key="1">
    <source>
        <dbReference type="Pfam" id="PF00483"/>
    </source>
</evidence>
<comment type="caution">
    <text evidence="2">The sequence shown here is derived from an EMBL/GenBank/DDBJ whole genome shotgun (WGS) entry which is preliminary data.</text>
</comment>
<dbReference type="GO" id="GO:0016740">
    <property type="term" value="F:transferase activity"/>
    <property type="evidence" value="ECO:0007669"/>
    <property type="project" value="UniProtKB-KW"/>
</dbReference>
<dbReference type="Pfam" id="PF00483">
    <property type="entry name" value="NTP_transferase"/>
    <property type="match status" value="1"/>
</dbReference>
<dbReference type="EMBL" id="RCDD01000009">
    <property type="protein sequence ID" value="RLK53988.1"/>
    <property type="molecule type" value="Genomic_DNA"/>
</dbReference>
<dbReference type="AlphaFoldDB" id="A0A421AVE3"/>
<dbReference type="Gene3D" id="3.90.550.10">
    <property type="entry name" value="Spore Coat Polysaccharide Biosynthesis Protein SpsA, Chain A"/>
    <property type="match status" value="1"/>
</dbReference>
<accession>A0A421AVE3</accession>
<name>A0A421AVE3_9PSEU</name>
<dbReference type="InterPro" id="IPR005835">
    <property type="entry name" value="NTP_transferase_dom"/>
</dbReference>
<dbReference type="Proteomes" id="UP000282454">
    <property type="component" value="Unassembled WGS sequence"/>
</dbReference>
<evidence type="ECO:0000313" key="3">
    <source>
        <dbReference type="Proteomes" id="UP000282454"/>
    </source>
</evidence>
<sequence length="98" mass="10021">MKALVLAGGSGTRLRPFSYSMPKQLVPIANTPVLGHVLRGVRELEVGEVGVGGEVLGLVAKPRQPTSDLAVVVEAGARVPRSRVEGPAIIGTGASRAA</sequence>
<dbReference type="InterPro" id="IPR029044">
    <property type="entry name" value="Nucleotide-diphossugar_trans"/>
</dbReference>
<dbReference type="InterPro" id="IPR050486">
    <property type="entry name" value="Mannose-1P_guanyltransferase"/>
</dbReference>
<keyword evidence="3" id="KW-1185">Reference proteome</keyword>
<reference evidence="2 3" key="1">
    <citation type="submission" date="2018-10" db="EMBL/GenBank/DDBJ databases">
        <title>Genomic Encyclopedia of Archaeal and Bacterial Type Strains, Phase II (KMG-II): from individual species to whole genera.</title>
        <authorList>
            <person name="Goeker M."/>
        </authorList>
    </citation>
    <scope>NUCLEOTIDE SEQUENCE [LARGE SCALE GENOMIC DNA]</scope>
    <source>
        <strain evidence="2 3">DSM 45657</strain>
    </source>
</reference>
<dbReference type="SUPFAM" id="SSF53448">
    <property type="entry name" value="Nucleotide-diphospho-sugar transferases"/>
    <property type="match status" value="1"/>
</dbReference>
<dbReference type="RefSeq" id="WP_170224700.1">
    <property type="nucleotide sequence ID" value="NZ_RCDD01000009.1"/>
</dbReference>
<keyword evidence="2" id="KW-0808">Transferase</keyword>
<evidence type="ECO:0000313" key="2">
    <source>
        <dbReference type="EMBL" id="RLK53988.1"/>
    </source>
</evidence>
<protein>
    <submittedName>
        <fullName evidence="2">Nucleotidyltransferase-like protein</fullName>
    </submittedName>
</protein>
<organism evidence="2 3">
    <name type="scientific">Actinokineospora cianjurensis</name>
    <dbReference type="NCBI Taxonomy" id="585224"/>
    <lineage>
        <taxon>Bacteria</taxon>
        <taxon>Bacillati</taxon>
        <taxon>Actinomycetota</taxon>
        <taxon>Actinomycetes</taxon>
        <taxon>Pseudonocardiales</taxon>
        <taxon>Pseudonocardiaceae</taxon>
        <taxon>Actinokineospora</taxon>
    </lineage>
</organism>
<proteinExistence type="predicted"/>
<feature type="domain" description="Nucleotidyl transferase" evidence="1">
    <location>
        <begin position="2"/>
        <end position="46"/>
    </location>
</feature>
<gene>
    <name evidence="2" type="ORF">CLV68_6370</name>
</gene>